<dbReference type="Gene3D" id="1.20.120.450">
    <property type="entry name" value="dinb family like domain"/>
    <property type="match status" value="1"/>
</dbReference>
<dbReference type="STRING" id="886377.Murru_2023"/>
<reference evidence="2 3" key="2">
    <citation type="journal article" date="2012" name="Stand. Genomic Sci.">
        <title>Complete genome sequence of the facultatively anaerobic, appendaged bacterium Muricauda ruestringensis type strain (B1(T)).</title>
        <authorList>
            <person name="Huntemann M."/>
            <person name="Teshima H."/>
            <person name="Lapidus A."/>
            <person name="Nolan M."/>
            <person name="Lucas S."/>
            <person name="Hammon N."/>
            <person name="Deshpande S."/>
            <person name="Cheng J.F."/>
            <person name="Tapia R."/>
            <person name="Goodwin L.A."/>
            <person name="Pitluck S."/>
            <person name="Liolios K."/>
            <person name="Pagani I."/>
            <person name="Ivanova N."/>
            <person name="Mavromatis K."/>
            <person name="Mikhailova N."/>
            <person name="Pati A."/>
            <person name="Chen A."/>
            <person name="Palaniappan K."/>
            <person name="Land M."/>
            <person name="Hauser L."/>
            <person name="Pan C."/>
            <person name="Brambilla E.M."/>
            <person name="Rohde M."/>
            <person name="Spring S."/>
            <person name="Goker M."/>
            <person name="Detter J.C."/>
            <person name="Bristow J."/>
            <person name="Eisen J.A."/>
            <person name="Markowitz V."/>
            <person name="Hugenholtz P."/>
            <person name="Kyrpides N.C."/>
            <person name="Klenk H.P."/>
            <person name="Woyke T."/>
        </authorList>
    </citation>
    <scope>NUCLEOTIDE SEQUENCE [LARGE SCALE GENOMIC DNA]</scope>
    <source>
        <strain evidence="3">DSM 13258 / LMG 19739 / B1</strain>
    </source>
</reference>
<protein>
    <recommendedName>
        <fullName evidence="1">DinB-like domain-containing protein</fullName>
    </recommendedName>
</protein>
<evidence type="ECO:0000259" key="1">
    <source>
        <dbReference type="Pfam" id="PF12867"/>
    </source>
</evidence>
<evidence type="ECO:0000313" key="2">
    <source>
        <dbReference type="EMBL" id="AEM71062.1"/>
    </source>
</evidence>
<dbReference type="SUPFAM" id="SSF109854">
    <property type="entry name" value="DinB/YfiT-like putative metalloenzymes"/>
    <property type="match status" value="1"/>
</dbReference>
<evidence type="ECO:0000313" key="3">
    <source>
        <dbReference type="Proteomes" id="UP000008908"/>
    </source>
</evidence>
<dbReference type="eggNOG" id="COG2318">
    <property type="taxonomic scope" value="Bacteria"/>
</dbReference>
<sequence length="177" mass="20788">MKSDELIHDLIKITKVNMNEVQTFKTLSEQELNRRKTNNSWSILECIEHLNRYGDFYIPEIKKSILNSKHPKSATFKSGFLGNYFANTIKPKEKLNKMKTLKSMNPINSSLDKSVLDRFIYQQEQLLEHLNEANNTNLTKLKTPTSLSKWINLRLGDTLRFVIFHNQRHVQQAKRVL</sequence>
<organism evidence="2 3">
    <name type="scientific">Allomuricauda ruestringensis (strain DSM 13258 / CIP 107369 / LMG 19739 / B1)</name>
    <name type="common">Muricauda ruestringensis</name>
    <dbReference type="NCBI Taxonomy" id="886377"/>
    <lineage>
        <taxon>Bacteria</taxon>
        <taxon>Pseudomonadati</taxon>
        <taxon>Bacteroidota</taxon>
        <taxon>Flavobacteriia</taxon>
        <taxon>Flavobacteriales</taxon>
        <taxon>Flavobacteriaceae</taxon>
        <taxon>Flagellimonas</taxon>
    </lineage>
</organism>
<accession>G2PL33</accession>
<dbReference type="KEGG" id="mrs:Murru_2023"/>
<name>G2PL33_ALLRU</name>
<dbReference type="AlphaFoldDB" id="G2PL33"/>
<dbReference type="Pfam" id="PF12867">
    <property type="entry name" value="DinB_2"/>
    <property type="match status" value="1"/>
</dbReference>
<proteinExistence type="predicted"/>
<dbReference type="InterPro" id="IPR034660">
    <property type="entry name" value="DinB/YfiT-like"/>
</dbReference>
<dbReference type="Proteomes" id="UP000008908">
    <property type="component" value="Chromosome"/>
</dbReference>
<reference evidence="3" key="1">
    <citation type="submission" date="2011-08" db="EMBL/GenBank/DDBJ databases">
        <title>The complete genome of Muricauda ruestringensis DSM 13258.</title>
        <authorList>
            <person name="Lucas S."/>
            <person name="Han J."/>
            <person name="Lapidus A."/>
            <person name="Bruce D."/>
            <person name="Goodwin L."/>
            <person name="Pitluck S."/>
            <person name="Peters L."/>
            <person name="Kyrpides N."/>
            <person name="Mavromatis K."/>
            <person name="Ivanova N."/>
            <person name="Ovchinnikova G."/>
            <person name="Teshima H."/>
            <person name="Detter J.C."/>
            <person name="Tapia R."/>
            <person name="Han C."/>
            <person name="Land M."/>
            <person name="Hauser L."/>
            <person name="Markowitz V."/>
            <person name="Cheng J.-F."/>
            <person name="Hugenholtz P."/>
            <person name="Woyke T."/>
            <person name="Wu D."/>
            <person name="Spring S."/>
            <person name="Schroeder M."/>
            <person name="Brambilla E."/>
            <person name="Klenk H.-P."/>
            <person name="Eisen J.A."/>
        </authorList>
    </citation>
    <scope>NUCLEOTIDE SEQUENCE [LARGE SCALE GENOMIC DNA]</scope>
    <source>
        <strain evidence="3">DSM 13258 / LMG 19739 / B1</strain>
    </source>
</reference>
<dbReference type="InterPro" id="IPR024775">
    <property type="entry name" value="DinB-like"/>
</dbReference>
<dbReference type="RefSeq" id="WP_014033343.1">
    <property type="nucleotide sequence ID" value="NC_015945.1"/>
</dbReference>
<feature type="domain" description="DinB-like" evidence="1">
    <location>
        <begin position="22"/>
        <end position="173"/>
    </location>
</feature>
<dbReference type="OrthoDB" id="1524454at2"/>
<keyword evidence="3" id="KW-1185">Reference proteome</keyword>
<gene>
    <name evidence="2" type="ordered locus">Murru_2023</name>
</gene>
<dbReference type="HOGENOM" id="CLU_104989_0_0_10"/>
<dbReference type="EMBL" id="CP002999">
    <property type="protein sequence ID" value="AEM71062.1"/>
    <property type="molecule type" value="Genomic_DNA"/>
</dbReference>